<protein>
    <submittedName>
        <fullName evidence="1">SAM-dependent methyltransferase</fullName>
    </submittedName>
</protein>
<dbReference type="SUPFAM" id="SSF53335">
    <property type="entry name" value="S-adenosyl-L-methionine-dependent methyltransferases"/>
    <property type="match status" value="1"/>
</dbReference>
<proteinExistence type="predicted"/>
<dbReference type="EMBL" id="JAINVZ010000040">
    <property type="protein sequence ID" value="MBY8889302.1"/>
    <property type="molecule type" value="Genomic_DNA"/>
</dbReference>
<dbReference type="PIRSF" id="PIRSF017393">
    <property type="entry name" value="MTase_SAV2177"/>
    <property type="match status" value="1"/>
</dbReference>
<dbReference type="Pfam" id="PF04672">
    <property type="entry name" value="Methyltransf_19"/>
    <property type="match status" value="1"/>
</dbReference>
<organism evidence="1 2">
    <name type="scientific">Streptantibioticus parmotrematis</name>
    <dbReference type="NCBI Taxonomy" id="2873249"/>
    <lineage>
        <taxon>Bacteria</taxon>
        <taxon>Bacillati</taxon>
        <taxon>Actinomycetota</taxon>
        <taxon>Actinomycetes</taxon>
        <taxon>Kitasatosporales</taxon>
        <taxon>Streptomycetaceae</taxon>
        <taxon>Streptantibioticus</taxon>
    </lineage>
</organism>
<keyword evidence="1" id="KW-0489">Methyltransferase</keyword>
<accession>A0ABS7R1G0</accession>
<name>A0ABS7R1G0_9ACTN</name>
<evidence type="ECO:0000313" key="1">
    <source>
        <dbReference type="EMBL" id="MBY8889302.1"/>
    </source>
</evidence>
<sequence length="278" mass="30207">MISTARQPVDLATNRPHSARLYDVLLGGKTNYAADRRAAEQILRHLPGARQMAWTARAFTHRAVRHAVKDGGIRQFLDVGAGIPTSPNLHEVAQRSAPETRVVYVDNDPIVLTHSRALHTSHPDGATAYVQADATAPDTILEAAAVREVLDLNEPVAVMLCLLLHWLPPDNGSRLVKQLMDAVPPGSYLVISHLTADHDRDRVREVAEDLAHAQTPVATRTRAEVGALFAGLDLVEPGVVTPQDWWPDTTVNVGRLRLQGDNDVPLWVGVARKPGPGA</sequence>
<dbReference type="GO" id="GO:0008168">
    <property type="term" value="F:methyltransferase activity"/>
    <property type="evidence" value="ECO:0007669"/>
    <property type="project" value="UniProtKB-KW"/>
</dbReference>
<reference evidence="1 2" key="1">
    <citation type="submission" date="2021-08" db="EMBL/GenBank/DDBJ databases">
        <title>Streptomyces sp. PTM05 isolated from lichen.</title>
        <authorList>
            <person name="Somphong A."/>
            <person name="Phongsopitanun W."/>
            <person name="Tanasupawat S."/>
        </authorList>
    </citation>
    <scope>NUCLEOTIDE SEQUENCE [LARGE SCALE GENOMIC DNA]</scope>
    <source>
        <strain evidence="1 2">Ptm05</strain>
    </source>
</reference>
<dbReference type="Gene3D" id="3.40.50.150">
    <property type="entry name" value="Vaccinia Virus protein VP39"/>
    <property type="match status" value="1"/>
</dbReference>
<evidence type="ECO:0000313" key="2">
    <source>
        <dbReference type="Proteomes" id="UP001198565"/>
    </source>
</evidence>
<comment type="caution">
    <text evidence="1">The sequence shown here is derived from an EMBL/GenBank/DDBJ whole genome shotgun (WGS) entry which is preliminary data.</text>
</comment>
<dbReference type="Proteomes" id="UP001198565">
    <property type="component" value="Unassembled WGS sequence"/>
</dbReference>
<gene>
    <name evidence="1" type="ORF">K7472_31335</name>
</gene>
<dbReference type="GO" id="GO:0032259">
    <property type="term" value="P:methylation"/>
    <property type="evidence" value="ECO:0007669"/>
    <property type="project" value="UniProtKB-KW"/>
</dbReference>
<keyword evidence="1" id="KW-0808">Transferase</keyword>
<keyword evidence="2" id="KW-1185">Reference proteome</keyword>
<dbReference type="InterPro" id="IPR006764">
    <property type="entry name" value="SAM_dep_MeTrfase_SAV2177_type"/>
</dbReference>
<dbReference type="InterPro" id="IPR029063">
    <property type="entry name" value="SAM-dependent_MTases_sf"/>
</dbReference>